<protein>
    <submittedName>
        <fullName evidence="1">Uncharacterized protein</fullName>
    </submittedName>
</protein>
<gene>
    <name evidence="1" type="ORF">PXEA_LOCUS15875</name>
</gene>
<organism evidence="1 2">
    <name type="scientific">Protopolystoma xenopodis</name>
    <dbReference type="NCBI Taxonomy" id="117903"/>
    <lineage>
        <taxon>Eukaryota</taxon>
        <taxon>Metazoa</taxon>
        <taxon>Spiralia</taxon>
        <taxon>Lophotrochozoa</taxon>
        <taxon>Platyhelminthes</taxon>
        <taxon>Monogenea</taxon>
        <taxon>Polyopisthocotylea</taxon>
        <taxon>Polystomatidea</taxon>
        <taxon>Polystomatidae</taxon>
        <taxon>Protopolystoma</taxon>
    </lineage>
</organism>
<keyword evidence="2" id="KW-1185">Reference proteome</keyword>
<reference evidence="1" key="1">
    <citation type="submission" date="2018-11" db="EMBL/GenBank/DDBJ databases">
        <authorList>
            <consortium name="Pathogen Informatics"/>
        </authorList>
    </citation>
    <scope>NUCLEOTIDE SEQUENCE</scope>
</reference>
<proteinExistence type="predicted"/>
<name>A0A448WX34_9PLAT</name>
<dbReference type="EMBL" id="CAAALY010056388">
    <property type="protein sequence ID" value="VEL22435.1"/>
    <property type="molecule type" value="Genomic_DNA"/>
</dbReference>
<evidence type="ECO:0000313" key="2">
    <source>
        <dbReference type="Proteomes" id="UP000784294"/>
    </source>
</evidence>
<comment type="caution">
    <text evidence="1">The sequence shown here is derived from an EMBL/GenBank/DDBJ whole genome shotgun (WGS) entry which is preliminary data.</text>
</comment>
<dbReference type="AlphaFoldDB" id="A0A448WX34"/>
<accession>A0A448WX34</accession>
<dbReference type="Proteomes" id="UP000784294">
    <property type="component" value="Unassembled WGS sequence"/>
</dbReference>
<evidence type="ECO:0000313" key="1">
    <source>
        <dbReference type="EMBL" id="VEL22435.1"/>
    </source>
</evidence>
<sequence length="132" mass="14950">METDRIDAFATILSLHAVLPSSHFQSCQVIPAAQPVQPDQLQPSSQQVSVCNPPPNRWMRLCRTQFAAGKSMRPLDNRVKSLLEEHLQCSSGRGLRQRSETCRHVGRIDSLWYPLQSRPGGRIKLSKRSNFK</sequence>